<organism evidence="2 3">
    <name type="scientific">Frigoriglobus tundricola</name>
    <dbReference type="NCBI Taxonomy" id="2774151"/>
    <lineage>
        <taxon>Bacteria</taxon>
        <taxon>Pseudomonadati</taxon>
        <taxon>Planctomycetota</taxon>
        <taxon>Planctomycetia</taxon>
        <taxon>Gemmatales</taxon>
        <taxon>Gemmataceae</taxon>
        <taxon>Frigoriglobus</taxon>
    </lineage>
</organism>
<dbReference type="EMBL" id="CP053452">
    <property type="protein sequence ID" value="QJW95241.1"/>
    <property type="molecule type" value="Genomic_DNA"/>
</dbReference>
<keyword evidence="1" id="KW-0472">Membrane</keyword>
<gene>
    <name evidence="2" type="ORF">FTUN_2783</name>
</gene>
<protein>
    <submittedName>
        <fullName evidence="2">Uncharacterized protein</fullName>
    </submittedName>
</protein>
<keyword evidence="3" id="KW-1185">Reference proteome</keyword>
<keyword evidence="1" id="KW-1133">Transmembrane helix</keyword>
<dbReference type="Proteomes" id="UP000503447">
    <property type="component" value="Chromosome"/>
</dbReference>
<sequence>MGAVMFGMAALGYAQDRLSFTAIFGGGFGLVFLMFGVLRMASERSPRPDE</sequence>
<proteinExistence type="predicted"/>
<dbReference type="AlphaFoldDB" id="A0A6M5YPS1"/>
<evidence type="ECO:0000313" key="2">
    <source>
        <dbReference type="EMBL" id="QJW95241.1"/>
    </source>
</evidence>
<reference evidence="3" key="1">
    <citation type="submission" date="2020-05" db="EMBL/GenBank/DDBJ databases">
        <title>Frigoriglobus tundricola gen. nov., sp. nov., a psychrotolerant cellulolytic planctomycete of the family Gemmataceae with two divergent copies of 16S rRNA gene.</title>
        <authorList>
            <person name="Kulichevskaya I.S."/>
            <person name="Ivanova A.A."/>
            <person name="Naumoff D.G."/>
            <person name="Beletsky A.V."/>
            <person name="Rijpstra W.I.C."/>
            <person name="Sinninghe Damste J.S."/>
            <person name="Mardanov A.V."/>
            <person name="Ravin N.V."/>
            <person name="Dedysh S.N."/>
        </authorList>
    </citation>
    <scope>NUCLEOTIDE SEQUENCE [LARGE SCALE GENOMIC DNA]</scope>
    <source>
        <strain evidence="3">PL17</strain>
    </source>
</reference>
<evidence type="ECO:0000256" key="1">
    <source>
        <dbReference type="SAM" id="Phobius"/>
    </source>
</evidence>
<dbReference type="KEGG" id="ftj:FTUN_2783"/>
<feature type="transmembrane region" description="Helical" evidence="1">
    <location>
        <begin position="20"/>
        <end position="38"/>
    </location>
</feature>
<accession>A0A6M5YPS1</accession>
<evidence type="ECO:0000313" key="3">
    <source>
        <dbReference type="Proteomes" id="UP000503447"/>
    </source>
</evidence>
<name>A0A6M5YPS1_9BACT</name>
<keyword evidence="1" id="KW-0812">Transmembrane</keyword>